<organism evidence="7 8">
    <name type="scientific">Didymella heteroderae</name>
    <dbReference type="NCBI Taxonomy" id="1769908"/>
    <lineage>
        <taxon>Eukaryota</taxon>
        <taxon>Fungi</taxon>
        <taxon>Dikarya</taxon>
        <taxon>Ascomycota</taxon>
        <taxon>Pezizomycotina</taxon>
        <taxon>Dothideomycetes</taxon>
        <taxon>Pleosporomycetidae</taxon>
        <taxon>Pleosporales</taxon>
        <taxon>Pleosporineae</taxon>
        <taxon>Didymellaceae</taxon>
        <taxon>Didymella</taxon>
    </lineage>
</organism>
<evidence type="ECO:0000259" key="6">
    <source>
        <dbReference type="Pfam" id="PF01323"/>
    </source>
</evidence>
<proteinExistence type="inferred from homology"/>
<comment type="catalytic activity">
    <reaction evidence="3 4">
        <text>RX + glutathione = an S-substituted glutathione + a halide anion + H(+)</text>
        <dbReference type="Rhea" id="RHEA:16437"/>
        <dbReference type="ChEBI" id="CHEBI:15378"/>
        <dbReference type="ChEBI" id="CHEBI:16042"/>
        <dbReference type="ChEBI" id="CHEBI:17792"/>
        <dbReference type="ChEBI" id="CHEBI:57925"/>
        <dbReference type="ChEBI" id="CHEBI:90779"/>
        <dbReference type="EC" id="2.5.1.18"/>
    </reaction>
</comment>
<dbReference type="InterPro" id="IPR036249">
    <property type="entry name" value="Thioredoxin-like_sf"/>
</dbReference>
<evidence type="ECO:0000313" key="8">
    <source>
        <dbReference type="Proteomes" id="UP000758155"/>
    </source>
</evidence>
<evidence type="ECO:0000256" key="4">
    <source>
        <dbReference type="PIRNR" id="PIRNR006386"/>
    </source>
</evidence>
<sequence>MAQSKITLYVDIVSPFAYIAFYLLKASPAPTFNTLCNRIQCDIKYVPIFLGGLMKTCGNTAPIAIKNKDKWINLERTRWAKYFNIPISKGSPPGFPINTLPIQRTLASLSISHPQSVESAISLFYENTWVQWGEPLKPENLQAILRTVVGSDEEAKKILESTKTDEVKNVLSQNTEQAFKDGAFGLPYFVATNSKGETESFWGVDHMGQLTDFLGLERPSGKGWRALL</sequence>
<comment type="caution">
    <text evidence="7">The sequence shown here is derived from an EMBL/GenBank/DDBJ whole genome shotgun (WGS) entry which is preliminary data.</text>
</comment>
<feature type="active site" description="Nucleophile" evidence="5">
    <location>
        <position position="14"/>
    </location>
</feature>
<name>A0A9P5C191_9PLEO</name>
<dbReference type="GO" id="GO:0005739">
    <property type="term" value="C:mitochondrion"/>
    <property type="evidence" value="ECO:0007669"/>
    <property type="project" value="TreeGrafter"/>
</dbReference>
<dbReference type="GO" id="GO:0004364">
    <property type="term" value="F:glutathione transferase activity"/>
    <property type="evidence" value="ECO:0007669"/>
    <property type="project" value="UniProtKB-UniRule"/>
</dbReference>
<dbReference type="PANTHER" id="PTHR42943">
    <property type="entry name" value="GLUTATHIONE S-TRANSFERASE KAPPA"/>
    <property type="match status" value="1"/>
</dbReference>
<accession>A0A9P5C191</accession>
<dbReference type="Gene3D" id="3.40.30.10">
    <property type="entry name" value="Glutaredoxin"/>
    <property type="match status" value="1"/>
</dbReference>
<feature type="domain" description="DSBA-like thioredoxin" evidence="6">
    <location>
        <begin position="6"/>
        <end position="214"/>
    </location>
</feature>
<evidence type="ECO:0000313" key="7">
    <source>
        <dbReference type="EMBL" id="KAF3038774.1"/>
    </source>
</evidence>
<keyword evidence="2 4" id="KW-0808">Transferase</keyword>
<comment type="similarity">
    <text evidence="1 4">Belongs to the GST superfamily. Kappa family.</text>
</comment>
<protein>
    <recommendedName>
        <fullName evidence="4">Glutathione S-transferase kappa</fullName>
        <ecNumber evidence="4">2.5.1.18</ecNumber>
    </recommendedName>
</protein>
<evidence type="ECO:0000256" key="2">
    <source>
        <dbReference type="ARBA" id="ARBA00022679"/>
    </source>
</evidence>
<dbReference type="FunFam" id="3.40.30.10:FF:000096">
    <property type="entry name" value="Glutathione S-transferase kappa"/>
    <property type="match status" value="1"/>
</dbReference>
<dbReference type="AlphaFoldDB" id="A0A9P5C191"/>
<dbReference type="InterPro" id="IPR014440">
    <property type="entry name" value="HCCAis_GSTk"/>
</dbReference>
<keyword evidence="8" id="KW-1185">Reference proteome</keyword>
<dbReference type="EMBL" id="SWKV01000034">
    <property type="protein sequence ID" value="KAF3038774.1"/>
    <property type="molecule type" value="Genomic_DNA"/>
</dbReference>
<dbReference type="Pfam" id="PF01323">
    <property type="entry name" value="DSBA"/>
    <property type="match status" value="1"/>
</dbReference>
<gene>
    <name evidence="7" type="ORF">E8E12_001075</name>
</gene>
<dbReference type="GO" id="GO:0006749">
    <property type="term" value="P:glutathione metabolic process"/>
    <property type="evidence" value="ECO:0007669"/>
    <property type="project" value="TreeGrafter"/>
</dbReference>
<dbReference type="EC" id="2.5.1.18" evidence="4"/>
<dbReference type="GO" id="GO:0005777">
    <property type="term" value="C:peroxisome"/>
    <property type="evidence" value="ECO:0007669"/>
    <property type="project" value="TreeGrafter"/>
</dbReference>
<dbReference type="InterPro" id="IPR001853">
    <property type="entry name" value="DSBA-like_thioredoxin_dom"/>
</dbReference>
<dbReference type="GO" id="GO:0004602">
    <property type="term" value="F:glutathione peroxidase activity"/>
    <property type="evidence" value="ECO:0007669"/>
    <property type="project" value="TreeGrafter"/>
</dbReference>
<dbReference type="SUPFAM" id="SSF52833">
    <property type="entry name" value="Thioredoxin-like"/>
    <property type="match status" value="1"/>
</dbReference>
<dbReference type="Proteomes" id="UP000758155">
    <property type="component" value="Unassembled WGS sequence"/>
</dbReference>
<dbReference type="OrthoDB" id="4664297at2759"/>
<evidence type="ECO:0000256" key="5">
    <source>
        <dbReference type="PIRSR" id="PIRSR006386-1"/>
    </source>
</evidence>
<dbReference type="InterPro" id="IPR051924">
    <property type="entry name" value="GST_Kappa/NadH"/>
</dbReference>
<dbReference type="PIRSF" id="PIRSF006386">
    <property type="entry name" value="HCCAis_GSTk"/>
    <property type="match status" value="1"/>
</dbReference>
<evidence type="ECO:0000256" key="1">
    <source>
        <dbReference type="ARBA" id="ARBA00006494"/>
    </source>
</evidence>
<reference evidence="7" key="1">
    <citation type="submission" date="2019-04" db="EMBL/GenBank/DDBJ databases">
        <title>Sequencing of skin fungus with MAO and IRED activity.</title>
        <authorList>
            <person name="Marsaioli A.J."/>
            <person name="Bonatto J.M.C."/>
            <person name="Reis Junior O."/>
        </authorList>
    </citation>
    <scope>NUCLEOTIDE SEQUENCE</scope>
    <source>
        <strain evidence="7">28M1</strain>
    </source>
</reference>
<dbReference type="PANTHER" id="PTHR42943:SF2">
    <property type="entry name" value="GLUTATHIONE S-TRANSFERASE KAPPA 1"/>
    <property type="match status" value="1"/>
</dbReference>
<evidence type="ECO:0000256" key="3">
    <source>
        <dbReference type="ARBA" id="ARBA00047960"/>
    </source>
</evidence>